<dbReference type="STRING" id="1123404.SAMN02745784_02251"/>
<keyword evidence="3" id="KW-1185">Reference proteome</keyword>
<organism evidence="2 3">
    <name type="scientific">Tissierella praeacuta DSM 18095</name>
    <dbReference type="NCBI Taxonomy" id="1123404"/>
    <lineage>
        <taxon>Bacteria</taxon>
        <taxon>Bacillati</taxon>
        <taxon>Bacillota</taxon>
        <taxon>Tissierellia</taxon>
        <taxon>Tissierellales</taxon>
        <taxon>Tissierellaceae</taxon>
        <taxon>Tissierella</taxon>
    </lineage>
</organism>
<keyword evidence="1" id="KW-1133">Transmembrane helix</keyword>
<name>A0A1M4XHS4_9FIRM</name>
<gene>
    <name evidence="2" type="ORF">SAMN02745784_02251</name>
</gene>
<dbReference type="NCBIfam" id="NF040920">
    <property type="entry name" value="CD1871A_fam"/>
    <property type="match status" value="1"/>
</dbReference>
<accession>A0A1M4XHS4</accession>
<feature type="transmembrane region" description="Helical" evidence="1">
    <location>
        <begin position="12"/>
        <end position="32"/>
    </location>
</feature>
<evidence type="ECO:0008006" key="4">
    <source>
        <dbReference type="Google" id="ProtNLM"/>
    </source>
</evidence>
<keyword evidence="1" id="KW-0812">Transmembrane</keyword>
<evidence type="ECO:0000256" key="1">
    <source>
        <dbReference type="SAM" id="Phobius"/>
    </source>
</evidence>
<evidence type="ECO:0000313" key="3">
    <source>
        <dbReference type="Proteomes" id="UP000184114"/>
    </source>
</evidence>
<dbReference type="AlphaFoldDB" id="A0A1M4XHS4"/>
<keyword evidence="1" id="KW-0472">Membrane</keyword>
<evidence type="ECO:0000313" key="2">
    <source>
        <dbReference type="EMBL" id="SHE92702.1"/>
    </source>
</evidence>
<dbReference type="EMBL" id="FQTY01000011">
    <property type="protein sequence ID" value="SHE92702.1"/>
    <property type="molecule type" value="Genomic_DNA"/>
</dbReference>
<proteinExistence type="predicted"/>
<sequence>MNSIGKYSAQIKFTVQLMLIITAIAFVGLGAYRGEVETVFAKAIRLCLECVGIG</sequence>
<reference evidence="3" key="1">
    <citation type="submission" date="2016-11" db="EMBL/GenBank/DDBJ databases">
        <authorList>
            <person name="Varghese N."/>
            <person name="Submissions S."/>
        </authorList>
    </citation>
    <scope>NUCLEOTIDE SEQUENCE [LARGE SCALE GENOMIC DNA]</scope>
    <source>
        <strain evidence="3">DSM 18095</strain>
    </source>
</reference>
<dbReference type="Proteomes" id="UP000184114">
    <property type="component" value="Unassembled WGS sequence"/>
</dbReference>
<protein>
    <recommendedName>
        <fullName evidence="4">Thioredoxin</fullName>
    </recommendedName>
</protein>
<dbReference type="InterPro" id="IPR047708">
    <property type="entry name" value="CD1871A-like"/>
</dbReference>